<feature type="region of interest" description="Disordered" evidence="1">
    <location>
        <begin position="1"/>
        <end position="66"/>
    </location>
</feature>
<dbReference type="PANTHER" id="PTHR37540:SF5">
    <property type="entry name" value="TRANSCRIPTION FACTOR DOMAIN-CONTAINING PROTEIN"/>
    <property type="match status" value="1"/>
</dbReference>
<sequence>MQKPIPLARPSTSRTEDESRRREGRAREQHQDANPRLTDASGRQTRLLARNSTSMPPKTETVDPPLARTVAPIFGGLATKAFSHSSSDLPARVVNYIMNTILPRMLVHPTTSSSAWMEAYCQHPLSFHTFNFAGAVHADLAGDQIIRTRRPAALFHKTVTISLLNRMLTNQSKDLEIILVSVLLLAGHEFDERKVSGRAAVAGPVMHFQPHMPLCRWINVYGRVEEEPAHSAAMVLLVKQLGGLSEITMPGLADLVAFAELMWASPRLNRPRFTCFWDMDTSILRHHRVQSSEPGMSAPGRGFFTRIAGRLPSHALTVMIRLATVDRYMAGCRLRRLQPEEQESLIATRNAVQHALLSLPAWESLTKEERIHGNKKAYDCCFQTAALYSNAVIMGFPPHLGWHVNIVHNLRSIIGSDPVKEWDGNMHDLLIWSLSVGALASFRSPERSFFEDCLKSIMKLRRITSWPQVQSILEEFLWSDVACRHGAAVLWASIRE</sequence>
<dbReference type="AlphaFoldDB" id="A0A3M6Y736"/>
<accession>A0A3M6Y736</accession>
<organism evidence="2 4">
    <name type="scientific">Hortaea werneckii</name>
    <name type="common">Black yeast</name>
    <name type="synonym">Cladosporium werneckii</name>
    <dbReference type="NCBI Taxonomy" id="91943"/>
    <lineage>
        <taxon>Eukaryota</taxon>
        <taxon>Fungi</taxon>
        <taxon>Dikarya</taxon>
        <taxon>Ascomycota</taxon>
        <taxon>Pezizomycotina</taxon>
        <taxon>Dothideomycetes</taxon>
        <taxon>Dothideomycetidae</taxon>
        <taxon>Mycosphaerellales</taxon>
        <taxon>Teratosphaeriaceae</taxon>
        <taxon>Hortaea</taxon>
    </lineage>
</organism>
<dbReference type="EMBL" id="QWIM01001899">
    <property type="protein sequence ID" value="RMY19976.1"/>
    <property type="molecule type" value="Genomic_DNA"/>
</dbReference>
<gene>
    <name evidence="3" type="ORF">D0866_12660</name>
    <name evidence="2" type="ORF">D0867_12299</name>
</gene>
<dbReference type="EMBL" id="QWIL01001871">
    <property type="protein sequence ID" value="RMX98853.1"/>
    <property type="molecule type" value="Genomic_DNA"/>
</dbReference>
<dbReference type="PANTHER" id="PTHR37540">
    <property type="entry name" value="TRANSCRIPTION FACTOR (ACR-2), PUTATIVE-RELATED-RELATED"/>
    <property type="match status" value="1"/>
</dbReference>
<proteinExistence type="predicted"/>
<evidence type="ECO:0008006" key="6">
    <source>
        <dbReference type="Google" id="ProtNLM"/>
    </source>
</evidence>
<evidence type="ECO:0000313" key="4">
    <source>
        <dbReference type="Proteomes" id="UP000271337"/>
    </source>
</evidence>
<feature type="compositionally biased region" description="Basic and acidic residues" evidence="1">
    <location>
        <begin position="14"/>
        <end position="33"/>
    </location>
</feature>
<dbReference type="OrthoDB" id="3469466at2759"/>
<protein>
    <recommendedName>
        <fullName evidence="6">Transcription factor domain-containing protein</fullName>
    </recommendedName>
</protein>
<dbReference type="Proteomes" id="UP000271337">
    <property type="component" value="Unassembled WGS sequence"/>
</dbReference>
<evidence type="ECO:0000256" key="1">
    <source>
        <dbReference type="SAM" id="MobiDB-lite"/>
    </source>
</evidence>
<evidence type="ECO:0000313" key="3">
    <source>
        <dbReference type="EMBL" id="RMY19976.1"/>
    </source>
</evidence>
<comment type="caution">
    <text evidence="2">The sequence shown here is derived from an EMBL/GenBank/DDBJ whole genome shotgun (WGS) entry which is preliminary data.</text>
</comment>
<evidence type="ECO:0000313" key="5">
    <source>
        <dbReference type="Proteomes" id="UP000276864"/>
    </source>
</evidence>
<reference evidence="4 5" key="1">
    <citation type="journal article" date="2018" name="BMC Genomics">
        <title>Genomic evidence for intraspecific hybridization in a clonal and extremely halotolerant yeast.</title>
        <authorList>
            <person name="Gostincar C."/>
            <person name="Stajich J.E."/>
            <person name="Zupancic J."/>
            <person name="Zalar P."/>
            <person name="Gunde-Cimerman N."/>
        </authorList>
    </citation>
    <scope>NUCLEOTIDE SEQUENCE [LARGE SCALE GENOMIC DNA]</scope>
    <source>
        <strain evidence="3 5">EXF-6651</strain>
        <strain evidence="2 4">EXF-6669</strain>
    </source>
</reference>
<dbReference type="VEuPathDB" id="FungiDB:BTJ68_15549"/>
<dbReference type="Proteomes" id="UP000276864">
    <property type="component" value="Unassembled WGS sequence"/>
</dbReference>
<name>A0A3M6Y736_HORWE</name>
<evidence type="ECO:0000313" key="2">
    <source>
        <dbReference type="EMBL" id="RMX98853.1"/>
    </source>
</evidence>